<dbReference type="InterPro" id="IPR009030">
    <property type="entry name" value="Growth_fac_rcpt_cys_sf"/>
</dbReference>
<feature type="chain" id="PRO_5036211446" evidence="1">
    <location>
        <begin position="23"/>
        <end position="273"/>
    </location>
</feature>
<organism evidence="2">
    <name type="scientific">Oppiella nova</name>
    <dbReference type="NCBI Taxonomy" id="334625"/>
    <lineage>
        <taxon>Eukaryota</taxon>
        <taxon>Metazoa</taxon>
        <taxon>Ecdysozoa</taxon>
        <taxon>Arthropoda</taxon>
        <taxon>Chelicerata</taxon>
        <taxon>Arachnida</taxon>
        <taxon>Acari</taxon>
        <taxon>Acariformes</taxon>
        <taxon>Sarcoptiformes</taxon>
        <taxon>Oribatida</taxon>
        <taxon>Brachypylina</taxon>
        <taxon>Oppioidea</taxon>
        <taxon>Oppiidae</taxon>
        <taxon>Oppiella</taxon>
    </lineage>
</organism>
<dbReference type="AlphaFoldDB" id="A0A7R9MAU6"/>
<evidence type="ECO:0000313" key="3">
    <source>
        <dbReference type="Proteomes" id="UP000728032"/>
    </source>
</evidence>
<gene>
    <name evidence="2" type="ORF">ONB1V03_LOCUS13255</name>
</gene>
<dbReference type="EMBL" id="CAJPVJ010011447">
    <property type="protein sequence ID" value="CAG2173806.1"/>
    <property type="molecule type" value="Genomic_DNA"/>
</dbReference>
<dbReference type="Proteomes" id="UP000728032">
    <property type="component" value="Unassembled WGS sequence"/>
</dbReference>
<dbReference type="OrthoDB" id="5912242at2759"/>
<dbReference type="PANTHER" id="PTHR39069:SF8">
    <property type="entry name" value="FI17111P1"/>
    <property type="match status" value="1"/>
</dbReference>
<dbReference type="SUPFAM" id="SSF57184">
    <property type="entry name" value="Growth factor receptor domain"/>
    <property type="match status" value="1"/>
</dbReference>
<dbReference type="PANTHER" id="PTHR39069">
    <property type="entry name" value="ECDYSONE-INDUCIBLE GENE E1, ISOFORM A"/>
    <property type="match status" value="1"/>
</dbReference>
<feature type="signal peptide" evidence="1">
    <location>
        <begin position="1"/>
        <end position="22"/>
    </location>
</feature>
<keyword evidence="1" id="KW-0732">Signal</keyword>
<proteinExistence type="predicted"/>
<keyword evidence="3" id="KW-1185">Reference proteome</keyword>
<accession>A0A7R9MAU6</accession>
<feature type="non-terminal residue" evidence="2">
    <location>
        <position position="273"/>
    </location>
</feature>
<name>A0A7R9MAU6_9ACAR</name>
<sequence>MMVINILLVIIGIVLNLSEVQSLSIPCNQNKKSFECFHPTSHCNRKQGFCECNKKYPVEIPELNVCLTKQKFGDRCVHSIQCQHLYAICVDTDSVELNRFELIGIQLLTEYYRKLSFLNFGGTNRSIKVDGYKSLGNCQCRPGFRPVATLKGIICQMTVLNDIECVGSHQCLQMDSNSHCNAKIGRCYCDTGYIYDTDRNECRISPKKFGDNCNHEIECLNWDTNMDCRYSQCICKSGYNFDMNTQRCKPTDRDEKKCAYGLKWDETSGECEV</sequence>
<protein>
    <submittedName>
        <fullName evidence="2">Uncharacterized protein</fullName>
    </submittedName>
</protein>
<evidence type="ECO:0000256" key="1">
    <source>
        <dbReference type="SAM" id="SignalP"/>
    </source>
</evidence>
<evidence type="ECO:0000313" key="2">
    <source>
        <dbReference type="EMBL" id="CAD7656619.1"/>
    </source>
</evidence>
<dbReference type="EMBL" id="OC926272">
    <property type="protein sequence ID" value="CAD7656619.1"/>
    <property type="molecule type" value="Genomic_DNA"/>
</dbReference>
<reference evidence="2" key="1">
    <citation type="submission" date="2020-11" db="EMBL/GenBank/DDBJ databases">
        <authorList>
            <person name="Tran Van P."/>
        </authorList>
    </citation>
    <scope>NUCLEOTIDE SEQUENCE</scope>
</reference>